<proteinExistence type="predicted"/>
<dbReference type="InterPro" id="IPR050237">
    <property type="entry name" value="ATP-dep_AMP-bd_enzyme"/>
</dbReference>
<feature type="domain" description="AMP-dependent synthetase/ligase" evidence="1">
    <location>
        <begin position="6"/>
        <end position="349"/>
    </location>
</feature>
<protein>
    <submittedName>
        <fullName evidence="3">AMP-binding protein</fullName>
    </submittedName>
</protein>
<dbReference type="Pfam" id="PF13193">
    <property type="entry name" value="AMP-binding_C"/>
    <property type="match status" value="1"/>
</dbReference>
<dbReference type="Proteomes" id="UP001523392">
    <property type="component" value="Unassembled WGS sequence"/>
</dbReference>
<dbReference type="InterPro" id="IPR025110">
    <property type="entry name" value="AMP-bd_C"/>
</dbReference>
<organism evidence="3 4">
    <name type="scientific">Siccirubricoccus soli</name>
    <dbReference type="NCBI Taxonomy" id="2899147"/>
    <lineage>
        <taxon>Bacteria</taxon>
        <taxon>Pseudomonadati</taxon>
        <taxon>Pseudomonadota</taxon>
        <taxon>Alphaproteobacteria</taxon>
        <taxon>Acetobacterales</taxon>
        <taxon>Roseomonadaceae</taxon>
        <taxon>Siccirubricoccus</taxon>
    </lineage>
</organism>
<evidence type="ECO:0000313" key="3">
    <source>
        <dbReference type="EMBL" id="MCO6414717.1"/>
    </source>
</evidence>
<dbReference type="PROSITE" id="PS00455">
    <property type="entry name" value="AMP_BINDING"/>
    <property type="match status" value="1"/>
</dbReference>
<dbReference type="InterPro" id="IPR045851">
    <property type="entry name" value="AMP-bd_C_sf"/>
</dbReference>
<dbReference type="Gene3D" id="3.40.50.12780">
    <property type="entry name" value="N-terminal domain of ligase-like"/>
    <property type="match status" value="1"/>
</dbReference>
<dbReference type="EMBL" id="JAFIRR010000006">
    <property type="protein sequence ID" value="MCO6414717.1"/>
    <property type="molecule type" value="Genomic_DNA"/>
</dbReference>
<dbReference type="InterPro" id="IPR042099">
    <property type="entry name" value="ANL_N_sf"/>
</dbReference>
<comment type="caution">
    <text evidence="3">The sequence shown here is derived from an EMBL/GenBank/DDBJ whole genome shotgun (WGS) entry which is preliminary data.</text>
</comment>
<dbReference type="InterPro" id="IPR000873">
    <property type="entry name" value="AMP-dep_synth/lig_dom"/>
</dbReference>
<dbReference type="Gene3D" id="3.30.300.30">
    <property type="match status" value="1"/>
</dbReference>
<feature type="domain" description="AMP-binding enzyme C-terminal" evidence="2">
    <location>
        <begin position="399"/>
        <end position="472"/>
    </location>
</feature>
<sequence>MLHRWLDRHAARTPDRVALRHGAEAITYAGLAAQAAALAGGLGARGIGRGDRVAFLGLNHPAQLVLLAACARLGAILVPLNWRLAAPELRFMLEDSGARLLFALPEHLALAEAALPPACALLAPAAPPTGPAPPALGEAGDALLLIYTSGTTGRPKGAVLDQRALLANALNGRRLHALGPADRVLTVLPMFHVGGLNIQTVPALLAGATVLLHPRFEPDAFFDTLAAERPTLTLLVPAVMQALVAHPRWKTADLSCLRAIGAGSSDVPLPLIEAFQARGVPVQQVYGATETSPIALYQSVAEAMAHPGSIGRPAALCDCRVVDAAGRPLPPGEAGEIEVRGPNVMRGYWKAPEATAAALRQGWFRTGDVGIRDAAGRFWFTDRLKHLIISGGENIYPAEVERVLREAPGVAEGAVCGRPDLRWGEVPVALVVPGEGFDPDAVLRFFEGRLARFKHPRAVIAVPSLPRTALGKVQVEALRAMAAGAHS</sequence>
<evidence type="ECO:0000259" key="1">
    <source>
        <dbReference type="Pfam" id="PF00501"/>
    </source>
</evidence>
<evidence type="ECO:0000259" key="2">
    <source>
        <dbReference type="Pfam" id="PF13193"/>
    </source>
</evidence>
<gene>
    <name evidence="3" type="ORF">JYK14_00790</name>
</gene>
<accession>A0ABT1CYH2</accession>
<dbReference type="PANTHER" id="PTHR43767:SF1">
    <property type="entry name" value="NONRIBOSOMAL PEPTIDE SYNTHASE PES1 (EUROFUNG)-RELATED"/>
    <property type="match status" value="1"/>
</dbReference>
<name>A0ABT1CYH2_9PROT</name>
<dbReference type="Pfam" id="PF00501">
    <property type="entry name" value="AMP-binding"/>
    <property type="match status" value="1"/>
</dbReference>
<evidence type="ECO:0000313" key="4">
    <source>
        <dbReference type="Proteomes" id="UP001523392"/>
    </source>
</evidence>
<keyword evidence="4" id="KW-1185">Reference proteome</keyword>
<dbReference type="PANTHER" id="PTHR43767">
    <property type="entry name" value="LONG-CHAIN-FATTY-ACID--COA LIGASE"/>
    <property type="match status" value="1"/>
</dbReference>
<reference evidence="3 4" key="1">
    <citation type="submission" date="2021-12" db="EMBL/GenBank/DDBJ databases">
        <title>Siccirubricoccus leaddurans sp. nov., a high concentration Zn2+ tolerance bacterium.</title>
        <authorList>
            <person name="Cao Y."/>
        </authorList>
    </citation>
    <scope>NUCLEOTIDE SEQUENCE [LARGE SCALE GENOMIC DNA]</scope>
    <source>
        <strain evidence="3 4">KC 17139</strain>
    </source>
</reference>
<dbReference type="SUPFAM" id="SSF56801">
    <property type="entry name" value="Acetyl-CoA synthetase-like"/>
    <property type="match status" value="1"/>
</dbReference>
<dbReference type="RefSeq" id="WP_252951306.1">
    <property type="nucleotide sequence ID" value="NZ_JAFIRR010000006.1"/>
</dbReference>
<dbReference type="InterPro" id="IPR020845">
    <property type="entry name" value="AMP-binding_CS"/>
</dbReference>